<dbReference type="EMBL" id="APBN01000001">
    <property type="protein sequence ID" value="EMT54768.1"/>
    <property type="molecule type" value="Genomic_DNA"/>
</dbReference>
<evidence type="ECO:0000313" key="3">
    <source>
        <dbReference type="Proteomes" id="UP000012081"/>
    </source>
</evidence>
<dbReference type="Pfam" id="PF01695">
    <property type="entry name" value="IstB_IS21"/>
    <property type="match status" value="1"/>
</dbReference>
<dbReference type="STRING" id="1300222.I532_04150"/>
<evidence type="ECO:0000313" key="2">
    <source>
        <dbReference type="EMBL" id="EMT54768.1"/>
    </source>
</evidence>
<dbReference type="Proteomes" id="UP000012081">
    <property type="component" value="Unassembled WGS sequence"/>
</dbReference>
<gene>
    <name evidence="2" type="ORF">I532_04150</name>
</gene>
<name>M8DMA6_9BACL</name>
<dbReference type="AlphaFoldDB" id="M8DMA6"/>
<comment type="caution">
    <text evidence="2">The sequence shown here is derived from an EMBL/GenBank/DDBJ whole genome shotgun (WGS) entry which is preliminary data.</text>
</comment>
<dbReference type="Gene3D" id="3.40.50.300">
    <property type="entry name" value="P-loop containing nucleotide triphosphate hydrolases"/>
    <property type="match status" value="1"/>
</dbReference>
<dbReference type="SUPFAM" id="SSF52540">
    <property type="entry name" value="P-loop containing nucleoside triphosphate hydrolases"/>
    <property type="match status" value="1"/>
</dbReference>
<dbReference type="PATRIC" id="fig|1300222.3.peg.863"/>
<dbReference type="GO" id="GO:0006260">
    <property type="term" value="P:DNA replication"/>
    <property type="evidence" value="ECO:0007669"/>
    <property type="project" value="TreeGrafter"/>
</dbReference>
<proteinExistence type="predicted"/>
<reference evidence="2 3" key="1">
    <citation type="submission" date="2013-03" db="EMBL/GenBank/DDBJ databases">
        <title>Assembly of a new bacterial strain Brevibacillus borstelensis AK1.</title>
        <authorList>
            <person name="Rajan I."/>
            <person name="PoliReddy D."/>
            <person name="Sugumar T."/>
            <person name="Rathinam K."/>
            <person name="Alqarawi S."/>
            <person name="Khalil A.B."/>
            <person name="Sivakumar N."/>
        </authorList>
    </citation>
    <scope>NUCLEOTIDE SEQUENCE [LARGE SCALE GENOMIC DNA]</scope>
    <source>
        <strain evidence="2 3">AK1</strain>
    </source>
</reference>
<keyword evidence="3" id="KW-1185">Reference proteome</keyword>
<evidence type="ECO:0000259" key="1">
    <source>
        <dbReference type="Pfam" id="PF01695"/>
    </source>
</evidence>
<dbReference type="InterPro" id="IPR027417">
    <property type="entry name" value="P-loop_NTPase"/>
</dbReference>
<accession>M8DMA6</accession>
<dbReference type="GO" id="GO:0005524">
    <property type="term" value="F:ATP binding"/>
    <property type="evidence" value="ECO:0007669"/>
    <property type="project" value="InterPro"/>
</dbReference>
<feature type="domain" description="IstB-like ATP-binding" evidence="1">
    <location>
        <begin position="185"/>
        <end position="258"/>
    </location>
</feature>
<organism evidence="2 3">
    <name type="scientific">Brevibacillus borstelensis AK1</name>
    <dbReference type="NCBI Taxonomy" id="1300222"/>
    <lineage>
        <taxon>Bacteria</taxon>
        <taxon>Bacillati</taxon>
        <taxon>Bacillota</taxon>
        <taxon>Bacilli</taxon>
        <taxon>Bacillales</taxon>
        <taxon>Paenibacillaceae</taxon>
        <taxon>Brevibacillus</taxon>
    </lineage>
</organism>
<dbReference type="InterPro" id="IPR002611">
    <property type="entry name" value="IstB_ATP-bd"/>
</dbReference>
<dbReference type="PANTHER" id="PTHR30050:SF4">
    <property type="entry name" value="ATP-BINDING PROTEIN RV3427C IN INSERTION SEQUENCE-RELATED"/>
    <property type="match status" value="1"/>
</dbReference>
<dbReference type="PANTHER" id="PTHR30050">
    <property type="entry name" value="CHROMOSOMAL REPLICATION INITIATOR PROTEIN DNAA"/>
    <property type="match status" value="1"/>
</dbReference>
<dbReference type="RefSeq" id="WP_003386586.1">
    <property type="nucleotide sequence ID" value="NZ_APBN01000001.1"/>
</dbReference>
<protein>
    <submittedName>
        <fullName evidence="2">DNA replication protein</fullName>
    </submittedName>
</protein>
<sequence length="261" mass="28685">MTATTPQTNAAACILREPCRTSTDPAVCTRLCPHFIALHGASGTGGRVAAASIPADYRNVTVASSVARADQADAYRKVDMYIETFDRMFSDDPADRIKSLYLYSAATGTGKTTTAAAIANTYLVRHYIGSLQRNRRPLERPVYFLDVNEWQTQFNAFNRPRVPDHIAGPASAAYYRAMEAAKSAPFAVLDDVGVREATEAFRGDLHAIINARVTERKPTVYTSNVTIDELAQVFDARLADRVRDQCAVVPFVGESKRGMRK</sequence>